<dbReference type="Gene3D" id="3.40.50.10470">
    <property type="entry name" value="Translation initiation factor eif-2b, domain 2"/>
    <property type="match status" value="1"/>
</dbReference>
<proteinExistence type="inferred from homology"/>
<feature type="region of interest" description="Disordered" evidence="10">
    <location>
        <begin position="29"/>
        <end position="134"/>
    </location>
</feature>
<dbReference type="Proteomes" id="UP000298663">
    <property type="component" value="Unassembled WGS sequence"/>
</dbReference>
<organism evidence="11 12">
    <name type="scientific">Steinernema carpocapsae</name>
    <name type="common">Entomopathogenic nematode</name>
    <dbReference type="NCBI Taxonomy" id="34508"/>
    <lineage>
        <taxon>Eukaryota</taxon>
        <taxon>Metazoa</taxon>
        <taxon>Ecdysozoa</taxon>
        <taxon>Nematoda</taxon>
        <taxon>Chromadorea</taxon>
        <taxon>Rhabditida</taxon>
        <taxon>Tylenchina</taxon>
        <taxon>Panagrolaimomorpha</taxon>
        <taxon>Strongyloidoidea</taxon>
        <taxon>Steinernematidae</taxon>
        <taxon>Steinernema</taxon>
    </lineage>
</organism>
<dbReference type="GO" id="GO:0003743">
    <property type="term" value="F:translation initiation factor activity"/>
    <property type="evidence" value="ECO:0007669"/>
    <property type="project" value="UniProtKB-KW"/>
</dbReference>
<dbReference type="InterPro" id="IPR037171">
    <property type="entry name" value="NagB/RpiA_transferase-like"/>
</dbReference>
<dbReference type="OrthoDB" id="10254737at2759"/>
<reference evidence="11 12" key="2">
    <citation type="journal article" date="2019" name="G3 (Bethesda)">
        <title>Hybrid Assembly of the Genome of the Entomopathogenic Nematode Steinernema carpocapsae Identifies the X-Chromosome.</title>
        <authorList>
            <person name="Serra L."/>
            <person name="Macchietto M."/>
            <person name="Macias-Munoz A."/>
            <person name="McGill C.J."/>
            <person name="Rodriguez I.M."/>
            <person name="Rodriguez B."/>
            <person name="Murad R."/>
            <person name="Mortazavi A."/>
        </authorList>
    </citation>
    <scope>NUCLEOTIDE SEQUENCE [LARGE SCALE GENOMIC DNA]</scope>
    <source>
        <strain evidence="11 12">ALL</strain>
    </source>
</reference>
<gene>
    <name evidence="11" type="ORF">L596_014524</name>
</gene>
<evidence type="ECO:0000256" key="1">
    <source>
        <dbReference type="ARBA" id="ARBA00004514"/>
    </source>
</evidence>
<comment type="caution">
    <text evidence="11">The sequence shown here is derived from an EMBL/GenBank/DDBJ whole genome shotgun (WGS) entry which is preliminary data.</text>
</comment>
<feature type="region of interest" description="Disordered" evidence="10">
    <location>
        <begin position="1"/>
        <end position="20"/>
    </location>
</feature>
<keyword evidence="12" id="KW-1185">Reference proteome</keyword>
<dbReference type="AlphaFoldDB" id="A0A4U5NCZ0"/>
<dbReference type="GO" id="GO:0005829">
    <property type="term" value="C:cytosol"/>
    <property type="evidence" value="ECO:0007669"/>
    <property type="project" value="UniProtKB-SubCell"/>
</dbReference>
<evidence type="ECO:0000256" key="3">
    <source>
        <dbReference type="ARBA" id="ARBA00022490"/>
    </source>
</evidence>
<evidence type="ECO:0000256" key="4">
    <source>
        <dbReference type="ARBA" id="ARBA00022540"/>
    </source>
</evidence>
<feature type="compositionally biased region" description="Low complexity" evidence="10">
    <location>
        <begin position="95"/>
        <end position="108"/>
    </location>
</feature>
<feature type="compositionally biased region" description="Basic and acidic residues" evidence="10">
    <location>
        <begin position="29"/>
        <end position="42"/>
    </location>
</feature>
<comment type="subcellular location">
    <subcellularLocation>
        <location evidence="1">Cytoplasm</location>
        <location evidence="1">Cytosol</location>
    </subcellularLocation>
</comment>
<dbReference type="Pfam" id="PF01008">
    <property type="entry name" value="IF-2B"/>
    <property type="match status" value="1"/>
</dbReference>
<comment type="subunit">
    <text evidence="8">Component of the translation initiation factor 2B (eIF2B) complex which is a heterodecamer of two sets of five different subunits: alpha, beta, gamma, delta and epsilon. Subunits alpha, beta and delta comprise a regulatory subcomplex and subunits epsilon and gamma comprise a catalytic subcomplex. Within the complex, the hexameric regulatory complex resides at the center, with the two heterodimeric catalytic subcomplexes bound on opposite sides.</text>
</comment>
<comment type="similarity">
    <text evidence="2 9">Belongs to the eIF-2B alpha/beta/delta subunits family.</text>
</comment>
<evidence type="ECO:0000256" key="7">
    <source>
        <dbReference type="ARBA" id="ARBA00044356"/>
    </source>
</evidence>
<evidence type="ECO:0000256" key="9">
    <source>
        <dbReference type="RuleBase" id="RU003814"/>
    </source>
</evidence>
<dbReference type="InterPro" id="IPR000649">
    <property type="entry name" value="IF-2B-related"/>
</dbReference>
<evidence type="ECO:0000256" key="5">
    <source>
        <dbReference type="ARBA" id="ARBA00022917"/>
    </source>
</evidence>
<evidence type="ECO:0000313" key="11">
    <source>
        <dbReference type="EMBL" id="TKR80452.1"/>
    </source>
</evidence>
<accession>A0A4U5NCZ0</accession>
<reference evidence="11 12" key="1">
    <citation type="journal article" date="2015" name="Genome Biol.">
        <title>Comparative genomics of Steinernema reveals deeply conserved gene regulatory networks.</title>
        <authorList>
            <person name="Dillman A.R."/>
            <person name="Macchietto M."/>
            <person name="Porter C.F."/>
            <person name="Rogers A."/>
            <person name="Williams B."/>
            <person name="Antoshechkin I."/>
            <person name="Lee M.M."/>
            <person name="Goodwin Z."/>
            <person name="Lu X."/>
            <person name="Lewis E.E."/>
            <person name="Goodrich-Blair H."/>
            <person name="Stock S.P."/>
            <person name="Adams B.J."/>
            <person name="Sternberg P.W."/>
            <person name="Mortazavi A."/>
        </authorList>
    </citation>
    <scope>NUCLEOTIDE SEQUENCE [LARGE SCALE GENOMIC DNA]</scope>
    <source>
        <strain evidence="11 12">ALL</strain>
    </source>
</reference>
<evidence type="ECO:0000313" key="12">
    <source>
        <dbReference type="Proteomes" id="UP000298663"/>
    </source>
</evidence>
<name>A0A4U5NCZ0_STECR</name>
<sequence length="466" mass="51508">MTRGKRNNAKDPQPPKKDEKIVEDLTKKMEHVHISETSKKVENGVSTEEMSREDVAAARKAKKAEAKLKKEAATAAKKDAQKQKAGGKVGEGIPKQQNNVKQQQNNAPKQEKQQKPQQQSALKKEEPSSGPKQKASLLDLTMSDSEDGPAPSTAKMSPSFEASTANVHTAFLKLAASCESKQIVGVDAICVQFMQACEEFITSYEHNQERKVSDDLNQAFKPQLSYLSENGSHPFPLAIGNLIRQLKKEINSLPDNFTETEAKTKVLDWLHTFYIENFEAADNAISEFTMEKLQSRRRVLTYSWCPLVERVLIDAAEKFDDLEVMIIDSPADRTAKQMLKNLSEHNITIKYGLLDAIGYVIRDVDVVLLGCTAILSNGHAVSDRGSSLVALTAQAFNIPVLIAAKTYKFVDKVQTIDKSAREKTALMGEKYETIPDDLITALVTDLRILPASSAPAVLRAKQLAIV</sequence>
<feature type="compositionally biased region" description="Basic and acidic residues" evidence="10">
    <location>
        <begin position="49"/>
        <end position="82"/>
    </location>
</feature>
<dbReference type="PANTHER" id="PTHR10233:SF14">
    <property type="entry name" value="TRANSLATION INITIATION FACTOR EIF-2B SUBUNIT DELTA"/>
    <property type="match status" value="1"/>
</dbReference>
<protein>
    <recommendedName>
        <fullName evidence="6">Translation initiation factor eIF2B subunit delta</fullName>
    </recommendedName>
    <alternativeName>
        <fullName evidence="7">eIF2B GDP-GTP exchange factor subunit delta</fullName>
    </alternativeName>
</protein>
<dbReference type="InterPro" id="IPR042529">
    <property type="entry name" value="IF_2B-like_C"/>
</dbReference>
<dbReference type="PANTHER" id="PTHR10233">
    <property type="entry name" value="TRANSLATION INITIATION FACTOR EIF-2B"/>
    <property type="match status" value="1"/>
</dbReference>
<keyword evidence="3" id="KW-0963">Cytoplasm</keyword>
<evidence type="ECO:0000256" key="6">
    <source>
        <dbReference type="ARBA" id="ARBA00044147"/>
    </source>
</evidence>
<evidence type="ECO:0000256" key="2">
    <source>
        <dbReference type="ARBA" id="ARBA00007251"/>
    </source>
</evidence>
<dbReference type="EMBL" id="AZBU02000004">
    <property type="protein sequence ID" value="TKR80452.1"/>
    <property type="molecule type" value="Genomic_DNA"/>
</dbReference>
<keyword evidence="4" id="KW-0396">Initiation factor</keyword>
<evidence type="ECO:0000256" key="10">
    <source>
        <dbReference type="SAM" id="MobiDB-lite"/>
    </source>
</evidence>
<dbReference type="STRING" id="34508.A0A4U5NCZ0"/>
<evidence type="ECO:0000256" key="8">
    <source>
        <dbReference type="ARBA" id="ARBA00046432"/>
    </source>
</evidence>
<keyword evidence="5" id="KW-0648">Protein biosynthesis</keyword>
<dbReference type="SUPFAM" id="SSF100950">
    <property type="entry name" value="NagB/RpiA/CoA transferase-like"/>
    <property type="match status" value="1"/>
</dbReference>